<reference evidence="8 9" key="1">
    <citation type="submission" date="2024-01" db="EMBL/GenBank/DDBJ databases">
        <title>The genome of the rayed Mediterranean limpet Patella caerulea (Linnaeus, 1758).</title>
        <authorList>
            <person name="Anh-Thu Weber A."/>
            <person name="Halstead-Nussloch G."/>
        </authorList>
    </citation>
    <scope>NUCLEOTIDE SEQUENCE [LARGE SCALE GENOMIC DNA]</scope>
    <source>
        <strain evidence="8">AATW-2023a</strain>
        <tissue evidence="8">Whole specimen</tissue>
    </source>
</reference>
<evidence type="ECO:0000256" key="5">
    <source>
        <dbReference type="ARBA" id="ARBA00023002"/>
    </source>
</evidence>
<dbReference type="PANTHER" id="PTHR10869">
    <property type="entry name" value="PROLYL 4-HYDROXYLASE ALPHA SUBUNIT"/>
    <property type="match status" value="1"/>
</dbReference>
<evidence type="ECO:0000313" key="9">
    <source>
        <dbReference type="Proteomes" id="UP001347796"/>
    </source>
</evidence>
<dbReference type="Gene3D" id="2.60.120.620">
    <property type="entry name" value="q2cbj1_9rhob like domain"/>
    <property type="match status" value="1"/>
</dbReference>
<dbReference type="AlphaFoldDB" id="A0AAN8K8Y7"/>
<dbReference type="Proteomes" id="UP001347796">
    <property type="component" value="Unassembled WGS sequence"/>
</dbReference>
<dbReference type="InterPro" id="IPR006620">
    <property type="entry name" value="Pro_4_hyd_alph"/>
</dbReference>
<keyword evidence="6" id="KW-0408">Iron</keyword>
<accession>A0AAN8K8Y7</accession>
<evidence type="ECO:0000256" key="1">
    <source>
        <dbReference type="ARBA" id="ARBA00001961"/>
    </source>
</evidence>
<keyword evidence="9" id="KW-1185">Reference proteome</keyword>
<evidence type="ECO:0000256" key="2">
    <source>
        <dbReference type="ARBA" id="ARBA00022723"/>
    </source>
</evidence>
<evidence type="ECO:0000256" key="3">
    <source>
        <dbReference type="ARBA" id="ARBA00022896"/>
    </source>
</evidence>
<evidence type="ECO:0000256" key="4">
    <source>
        <dbReference type="ARBA" id="ARBA00022964"/>
    </source>
</evidence>
<proteinExistence type="predicted"/>
<dbReference type="SMART" id="SM00702">
    <property type="entry name" value="P4Hc"/>
    <property type="match status" value="1"/>
</dbReference>
<dbReference type="InterPro" id="IPR045054">
    <property type="entry name" value="P4HA-like"/>
</dbReference>
<dbReference type="PANTHER" id="PTHR10869:SF241">
    <property type="entry name" value="FE2OG DIOXYGENASE DOMAIN-CONTAINING PROTEIN"/>
    <property type="match status" value="1"/>
</dbReference>
<evidence type="ECO:0000256" key="6">
    <source>
        <dbReference type="ARBA" id="ARBA00023004"/>
    </source>
</evidence>
<dbReference type="Pfam" id="PF13640">
    <property type="entry name" value="2OG-FeII_Oxy_3"/>
    <property type="match status" value="1"/>
</dbReference>
<keyword evidence="5" id="KW-0560">Oxidoreductase</keyword>
<organism evidence="8 9">
    <name type="scientific">Patella caerulea</name>
    <name type="common">Rayed Mediterranean limpet</name>
    <dbReference type="NCBI Taxonomy" id="87958"/>
    <lineage>
        <taxon>Eukaryota</taxon>
        <taxon>Metazoa</taxon>
        <taxon>Spiralia</taxon>
        <taxon>Lophotrochozoa</taxon>
        <taxon>Mollusca</taxon>
        <taxon>Gastropoda</taxon>
        <taxon>Patellogastropoda</taxon>
        <taxon>Patelloidea</taxon>
        <taxon>Patellidae</taxon>
        <taxon>Patella</taxon>
    </lineage>
</organism>
<name>A0AAN8K8Y7_PATCE</name>
<evidence type="ECO:0000259" key="7">
    <source>
        <dbReference type="SMART" id="SM00702"/>
    </source>
</evidence>
<keyword evidence="2" id="KW-0479">Metal-binding</keyword>
<keyword evidence="3" id="KW-0847">Vitamin C</keyword>
<dbReference type="InterPro" id="IPR044862">
    <property type="entry name" value="Pro_4_hyd_alph_FE2OG_OXY"/>
</dbReference>
<gene>
    <name evidence="8" type="ORF">SNE40_003951</name>
</gene>
<protein>
    <recommendedName>
        <fullName evidence="7">Prolyl 4-hydroxylase alpha subunit domain-containing protein</fullName>
    </recommendedName>
</protein>
<dbReference type="GO" id="GO:0005506">
    <property type="term" value="F:iron ion binding"/>
    <property type="evidence" value="ECO:0007669"/>
    <property type="project" value="InterPro"/>
</dbReference>
<dbReference type="GO" id="GO:0005783">
    <property type="term" value="C:endoplasmic reticulum"/>
    <property type="evidence" value="ECO:0007669"/>
    <property type="project" value="TreeGrafter"/>
</dbReference>
<dbReference type="GO" id="GO:0004656">
    <property type="term" value="F:procollagen-proline 4-dioxygenase activity"/>
    <property type="evidence" value="ECO:0007669"/>
    <property type="project" value="TreeGrafter"/>
</dbReference>
<dbReference type="EMBL" id="JAZGQO010000002">
    <property type="protein sequence ID" value="KAK6192496.1"/>
    <property type="molecule type" value="Genomic_DNA"/>
</dbReference>
<dbReference type="GO" id="GO:0031418">
    <property type="term" value="F:L-ascorbic acid binding"/>
    <property type="evidence" value="ECO:0007669"/>
    <property type="project" value="UniProtKB-KW"/>
</dbReference>
<keyword evidence="4" id="KW-0223">Dioxygenase</keyword>
<feature type="domain" description="Prolyl 4-hydroxylase alpha subunit" evidence="7">
    <location>
        <begin position="27"/>
        <end position="202"/>
    </location>
</feature>
<comment type="caution">
    <text evidence="8">The sequence shown here is derived from an EMBL/GenBank/DDBJ whole genome shotgun (WGS) entry which is preliminary data.</text>
</comment>
<comment type="cofactor">
    <cofactor evidence="1">
        <name>L-ascorbate</name>
        <dbReference type="ChEBI" id="CHEBI:38290"/>
    </cofactor>
</comment>
<evidence type="ECO:0000313" key="8">
    <source>
        <dbReference type="EMBL" id="KAK6192496.1"/>
    </source>
</evidence>
<sequence>MFSKWKKEKREDIVKKDIELPGEFKDRLAFGLYNVFTPKECQEFIDKTEKRGYEVALLSTCVGDVLRTDIRKSARCIWDTRKEADRIWSRIKDYVCTEFKGYPVIGLNERLRFLRYTDGDYFKPHFDGCYQRENGEKSSITIQLYLNEGFKGGSTTFISRVTDERVEFVPKTGAVLIFEHKLYHEGSLLEEGLKYSCRTDVMFGKDKIPE</sequence>